<dbReference type="PANTHER" id="PTHR24123">
    <property type="entry name" value="ANKYRIN REPEAT-CONTAINING"/>
    <property type="match status" value="1"/>
</dbReference>
<dbReference type="EMBL" id="UZAK01040291">
    <property type="protein sequence ID" value="VDP64372.1"/>
    <property type="molecule type" value="Genomic_DNA"/>
</dbReference>
<name>A0A183KS09_9TREM</name>
<keyword evidence="2 3" id="KW-0040">ANK repeat</keyword>
<dbReference type="InterPro" id="IPR002110">
    <property type="entry name" value="Ankyrin_rpt"/>
</dbReference>
<dbReference type="InterPro" id="IPR051165">
    <property type="entry name" value="Multifunctional_ANK_Repeat"/>
</dbReference>
<dbReference type="Proteomes" id="UP000279833">
    <property type="component" value="Unassembled WGS sequence"/>
</dbReference>
<dbReference type="PROSITE" id="PS50088">
    <property type="entry name" value="ANK_REPEAT"/>
    <property type="match status" value="1"/>
</dbReference>
<keyword evidence="5" id="KW-1185">Reference proteome</keyword>
<dbReference type="SMART" id="SM00248">
    <property type="entry name" value="ANK"/>
    <property type="match status" value="3"/>
</dbReference>
<sequence length="131" mass="14614">MAAQENHLNVVDLLLQRGANQALTTEDGFTPLAVALQQGHDRVVAHLLERDSRSRGGMPALHIAARKDDANAVSLLLNNAEVNVNHQSQVNGCKGKLIRSHFTDRWWEDSYHSFALELMLCFFIPAIRSLD</sequence>
<evidence type="ECO:0000313" key="4">
    <source>
        <dbReference type="EMBL" id="VDP64372.1"/>
    </source>
</evidence>
<dbReference type="AlphaFoldDB" id="A0A183KS09"/>
<proteinExistence type="predicted"/>
<evidence type="ECO:0000256" key="1">
    <source>
        <dbReference type="ARBA" id="ARBA00022737"/>
    </source>
</evidence>
<evidence type="ECO:0000256" key="3">
    <source>
        <dbReference type="PROSITE-ProRule" id="PRU00023"/>
    </source>
</evidence>
<accession>A0A183KS09</accession>
<organism evidence="6">
    <name type="scientific">Schistosoma curassoni</name>
    <dbReference type="NCBI Taxonomy" id="6186"/>
    <lineage>
        <taxon>Eukaryota</taxon>
        <taxon>Metazoa</taxon>
        <taxon>Spiralia</taxon>
        <taxon>Lophotrochozoa</taxon>
        <taxon>Platyhelminthes</taxon>
        <taxon>Trematoda</taxon>
        <taxon>Digenea</taxon>
        <taxon>Strigeidida</taxon>
        <taxon>Schistosomatoidea</taxon>
        <taxon>Schistosomatidae</taxon>
        <taxon>Schistosoma</taxon>
    </lineage>
</organism>
<gene>
    <name evidence="4" type="ORF">SCUD_LOCUS17844</name>
</gene>
<dbReference type="SUPFAM" id="SSF48403">
    <property type="entry name" value="Ankyrin repeat"/>
    <property type="match status" value="1"/>
</dbReference>
<evidence type="ECO:0000313" key="6">
    <source>
        <dbReference type="WBParaSite" id="SCUD_0001784801-mRNA-1"/>
    </source>
</evidence>
<dbReference type="InterPro" id="IPR036770">
    <property type="entry name" value="Ankyrin_rpt-contain_sf"/>
</dbReference>
<dbReference type="STRING" id="6186.A0A183KS09"/>
<dbReference type="WBParaSite" id="SCUD_0001784801-mRNA-1">
    <property type="protein sequence ID" value="SCUD_0001784801-mRNA-1"/>
    <property type="gene ID" value="SCUD_0001784801"/>
</dbReference>
<evidence type="ECO:0000256" key="2">
    <source>
        <dbReference type="ARBA" id="ARBA00023043"/>
    </source>
</evidence>
<evidence type="ECO:0000313" key="5">
    <source>
        <dbReference type="Proteomes" id="UP000279833"/>
    </source>
</evidence>
<reference evidence="6" key="1">
    <citation type="submission" date="2016-06" db="UniProtKB">
        <authorList>
            <consortium name="WormBaseParasite"/>
        </authorList>
    </citation>
    <scope>IDENTIFICATION</scope>
</reference>
<feature type="repeat" description="ANK" evidence="3">
    <location>
        <begin position="1"/>
        <end position="26"/>
    </location>
</feature>
<dbReference type="Pfam" id="PF12796">
    <property type="entry name" value="Ank_2"/>
    <property type="match status" value="1"/>
</dbReference>
<keyword evidence="1" id="KW-0677">Repeat</keyword>
<dbReference type="Gene3D" id="1.25.40.20">
    <property type="entry name" value="Ankyrin repeat-containing domain"/>
    <property type="match status" value="1"/>
</dbReference>
<reference evidence="4 5" key="2">
    <citation type="submission" date="2018-11" db="EMBL/GenBank/DDBJ databases">
        <authorList>
            <consortium name="Pathogen Informatics"/>
        </authorList>
    </citation>
    <scope>NUCLEOTIDE SEQUENCE [LARGE SCALE GENOMIC DNA]</scope>
    <source>
        <strain evidence="4">Dakar</strain>
        <strain evidence="5">Dakar, Senegal</strain>
    </source>
</reference>
<dbReference type="PANTHER" id="PTHR24123:SF141">
    <property type="entry name" value="ANKYRIN 2, ISOFORM U"/>
    <property type="match status" value="1"/>
</dbReference>
<protein>
    <submittedName>
        <fullName evidence="6">ANK_REP_REGION domain-containing protein</fullName>
    </submittedName>
</protein>